<dbReference type="FunFam" id="4.10.280.10:FF:000011">
    <property type="entry name" value="Aryl hydrocarbon receptor nuclear translocator 2"/>
    <property type="match status" value="1"/>
</dbReference>
<dbReference type="SMART" id="SM00091">
    <property type="entry name" value="PAS"/>
    <property type="match status" value="2"/>
</dbReference>
<dbReference type="Proteomes" id="UP000887568">
    <property type="component" value="Unplaced"/>
</dbReference>
<dbReference type="GO" id="GO:0005634">
    <property type="term" value="C:nucleus"/>
    <property type="evidence" value="ECO:0007669"/>
    <property type="project" value="UniProtKB-SubCell"/>
</dbReference>
<protein>
    <recommendedName>
        <fullName evidence="12">Aryl hydrocarbon receptor nuclear translocator</fullName>
    </recommendedName>
</protein>
<dbReference type="GO" id="GO:0003700">
    <property type="term" value="F:DNA-binding transcription factor activity"/>
    <property type="evidence" value="ECO:0007669"/>
    <property type="project" value="InterPro"/>
</dbReference>
<feature type="domain" description="PAS" evidence="8">
    <location>
        <begin position="142"/>
        <end position="213"/>
    </location>
</feature>
<evidence type="ECO:0000256" key="4">
    <source>
        <dbReference type="ARBA" id="ARBA00023125"/>
    </source>
</evidence>
<feature type="region of interest" description="Disordered" evidence="7">
    <location>
        <begin position="33"/>
        <end position="80"/>
    </location>
</feature>
<dbReference type="InterPro" id="IPR035965">
    <property type="entry name" value="PAS-like_dom_sf"/>
</dbReference>
<evidence type="ECO:0000256" key="5">
    <source>
        <dbReference type="ARBA" id="ARBA00023163"/>
    </source>
</evidence>
<dbReference type="InterPro" id="IPR011598">
    <property type="entry name" value="bHLH_dom"/>
</dbReference>
<feature type="compositionally biased region" description="Basic and acidic residues" evidence="7">
    <location>
        <begin position="70"/>
        <end position="80"/>
    </location>
</feature>
<feature type="compositionally biased region" description="Gly residues" evidence="7">
    <location>
        <begin position="523"/>
        <end position="533"/>
    </location>
</feature>
<keyword evidence="3" id="KW-0805">Transcription regulation</keyword>
<feature type="compositionally biased region" description="Polar residues" evidence="7">
    <location>
        <begin position="670"/>
        <end position="692"/>
    </location>
</feature>
<dbReference type="Pfam" id="PF14598">
    <property type="entry name" value="PAS_11"/>
    <property type="match status" value="1"/>
</dbReference>
<dbReference type="InterPro" id="IPR050933">
    <property type="entry name" value="Circadian_TF"/>
</dbReference>
<dbReference type="OrthoDB" id="71302at2759"/>
<evidence type="ECO:0000259" key="9">
    <source>
        <dbReference type="PROSITE" id="PS50888"/>
    </source>
</evidence>
<evidence type="ECO:0000256" key="7">
    <source>
        <dbReference type="SAM" id="MobiDB-lite"/>
    </source>
</evidence>
<dbReference type="InterPro" id="IPR001610">
    <property type="entry name" value="PAC"/>
</dbReference>
<dbReference type="GeneID" id="119744730"/>
<sequence length="760" mass="83071">MNQLPGCVYRSLQSAPYTATTANPGYMHNVPSSGVCNTGNEEIPPQQMAQRKRKAVSEDGDDEDTSPSKFSRENHSEIERRRRNKMTAYITELSDMVPTCSALARKPDKLTILRMAVSHMKSLRGTGNTSTAGTYKPSFLTDQELKHLILEAADGFLFVVSCDSGRVIYTSDSVLPVLNQTQTDWVGTSVFDLIHPDDADKVREQLSTTESPTSGRILDLKTGTVKKEGHQSSMRFCMGSRRGFICRMKYGNAQLDPMTMGRFNHVRNRNSIGSPKDGEQYAVVHCTGYIKNWPPPAASVVMDQPEADSESHGNNHYCMVAIGRLQTTSTPNCSDIGGAGTPNEFISRHQPDGKFTFVDQRVTGVLGYQPQELLGKSSYDYYHPEDQAHLKDNFEQAVKLKGQVRSLMYRFQAKNRDWVWLRTSCFSFQNPYTDEVEYIICTNASIKNIQQPHAGQDLESSTAMGAKIKGPGEPVPSLTPYGAYPRGNTATETLTDRHQGATDKSSQECKSEPVARFQADSGSAGGGVYGGGVMSPPQMAGGTAVAGDKQSRSLGGGGFNSSSYPQVRAPQSYVRPEEAAGGSKGLGVMEDPTKSYSQTAGSWTAPQYSSQVETAQRSERLNVPTTSQPSSFGQAPSNVTSSPAPTYTQLQTSSGRNSGYAYQQDKGVQGANSQLPYSSRPDTQQHQASVGRQQWQQWQQQQSATGVAGTAASGQENQQQPAPEEFHDIYRMLEGQQTAQAYGSQVEEFNDIPMFPPFSE</sequence>
<keyword evidence="11" id="KW-1185">Reference proteome</keyword>
<feature type="region of interest" description="Disordered" evidence="7">
    <location>
        <begin position="472"/>
        <end position="726"/>
    </location>
</feature>
<dbReference type="OMA" id="NISMRAS"/>
<organism evidence="10 11">
    <name type="scientific">Patiria miniata</name>
    <name type="common">Bat star</name>
    <name type="synonym">Asterina miniata</name>
    <dbReference type="NCBI Taxonomy" id="46514"/>
    <lineage>
        <taxon>Eukaryota</taxon>
        <taxon>Metazoa</taxon>
        <taxon>Echinodermata</taxon>
        <taxon>Eleutherozoa</taxon>
        <taxon>Asterozoa</taxon>
        <taxon>Asteroidea</taxon>
        <taxon>Valvatacea</taxon>
        <taxon>Valvatida</taxon>
        <taxon>Asterinidae</taxon>
        <taxon>Patiria</taxon>
    </lineage>
</organism>
<dbReference type="GO" id="GO:0005737">
    <property type="term" value="C:cytoplasm"/>
    <property type="evidence" value="ECO:0007669"/>
    <property type="project" value="InterPro"/>
</dbReference>
<dbReference type="GO" id="GO:0046983">
    <property type="term" value="F:protein dimerization activity"/>
    <property type="evidence" value="ECO:0007669"/>
    <property type="project" value="InterPro"/>
</dbReference>
<dbReference type="CDD" id="cd00130">
    <property type="entry name" value="PAS"/>
    <property type="match status" value="2"/>
</dbReference>
<dbReference type="Gene3D" id="4.10.280.10">
    <property type="entry name" value="Helix-loop-helix DNA-binding domain"/>
    <property type="match status" value="1"/>
</dbReference>
<dbReference type="InterPro" id="IPR013767">
    <property type="entry name" value="PAS_fold"/>
</dbReference>
<dbReference type="RefSeq" id="XP_038076738.1">
    <property type="nucleotide sequence ID" value="XM_038220810.1"/>
</dbReference>
<dbReference type="CDD" id="cd18947">
    <property type="entry name" value="bHLH-PAS_ARNT"/>
    <property type="match status" value="1"/>
</dbReference>
<feature type="compositionally biased region" description="Low complexity" evidence="7">
    <location>
        <begin position="693"/>
        <end position="715"/>
    </location>
</feature>
<dbReference type="Pfam" id="PF00010">
    <property type="entry name" value="HLH"/>
    <property type="match status" value="1"/>
</dbReference>
<accession>A0A914BKC8</accession>
<reference evidence="10" key="1">
    <citation type="submission" date="2022-11" db="UniProtKB">
        <authorList>
            <consortium name="EnsemblMetazoa"/>
        </authorList>
    </citation>
    <scope>IDENTIFICATION</scope>
</reference>
<dbReference type="SUPFAM" id="SSF47459">
    <property type="entry name" value="HLH, helix-loop-helix DNA-binding domain"/>
    <property type="match status" value="1"/>
</dbReference>
<keyword evidence="6" id="KW-0539">Nucleus</keyword>
<evidence type="ECO:0000256" key="3">
    <source>
        <dbReference type="ARBA" id="ARBA00023015"/>
    </source>
</evidence>
<keyword evidence="2" id="KW-0677">Repeat</keyword>
<dbReference type="InterPro" id="IPR001067">
    <property type="entry name" value="Nuc_translocat"/>
</dbReference>
<dbReference type="PROSITE" id="PS50112">
    <property type="entry name" value="PAS"/>
    <property type="match status" value="2"/>
</dbReference>
<evidence type="ECO:0000259" key="8">
    <source>
        <dbReference type="PROSITE" id="PS50112"/>
    </source>
</evidence>
<keyword evidence="5" id="KW-0804">Transcription</keyword>
<keyword evidence="4" id="KW-0238">DNA-binding</keyword>
<evidence type="ECO:0000256" key="1">
    <source>
        <dbReference type="ARBA" id="ARBA00004123"/>
    </source>
</evidence>
<dbReference type="SUPFAM" id="SSF55785">
    <property type="entry name" value="PYP-like sensor domain (PAS domain)"/>
    <property type="match status" value="2"/>
</dbReference>
<feature type="domain" description="BHLH" evidence="9">
    <location>
        <begin position="70"/>
        <end position="123"/>
    </location>
</feature>
<feature type="compositionally biased region" description="Polar residues" evidence="7">
    <location>
        <begin position="594"/>
        <end position="615"/>
    </location>
</feature>
<dbReference type="NCBIfam" id="TIGR00229">
    <property type="entry name" value="sensory_box"/>
    <property type="match status" value="1"/>
</dbReference>
<name>A0A914BKC8_PATMI</name>
<dbReference type="SMART" id="SM00353">
    <property type="entry name" value="HLH"/>
    <property type="match status" value="1"/>
</dbReference>
<dbReference type="PROSITE" id="PS50888">
    <property type="entry name" value="BHLH"/>
    <property type="match status" value="1"/>
</dbReference>
<dbReference type="AlphaFoldDB" id="A0A914BKC8"/>
<evidence type="ECO:0000256" key="6">
    <source>
        <dbReference type="ARBA" id="ARBA00023242"/>
    </source>
</evidence>
<dbReference type="GO" id="GO:0003677">
    <property type="term" value="F:DNA binding"/>
    <property type="evidence" value="ECO:0007669"/>
    <property type="project" value="UniProtKB-KW"/>
</dbReference>
<proteinExistence type="predicted"/>
<evidence type="ECO:0000256" key="2">
    <source>
        <dbReference type="ARBA" id="ARBA00022737"/>
    </source>
</evidence>
<evidence type="ECO:0000313" key="10">
    <source>
        <dbReference type="EnsemblMetazoa" id="XP_038076738.1"/>
    </source>
</evidence>
<dbReference type="SMART" id="SM00086">
    <property type="entry name" value="PAC"/>
    <property type="match status" value="1"/>
</dbReference>
<dbReference type="InterPro" id="IPR000014">
    <property type="entry name" value="PAS"/>
</dbReference>
<dbReference type="EnsemblMetazoa" id="XM_038220810.1">
    <property type="protein sequence ID" value="XP_038076738.1"/>
    <property type="gene ID" value="LOC119744730"/>
</dbReference>
<dbReference type="Pfam" id="PF00989">
    <property type="entry name" value="PAS"/>
    <property type="match status" value="1"/>
</dbReference>
<evidence type="ECO:0008006" key="12">
    <source>
        <dbReference type="Google" id="ProtNLM"/>
    </source>
</evidence>
<dbReference type="PRINTS" id="PR00785">
    <property type="entry name" value="NCTRNSLOCATR"/>
</dbReference>
<dbReference type="Gene3D" id="3.30.450.20">
    <property type="entry name" value="PAS domain"/>
    <property type="match status" value="2"/>
</dbReference>
<dbReference type="PANTHER" id="PTHR23042">
    <property type="entry name" value="CIRCADIAN PROTEIN CLOCK/ARNT/BMAL/PAS"/>
    <property type="match status" value="1"/>
</dbReference>
<dbReference type="InterPro" id="IPR036638">
    <property type="entry name" value="HLH_DNA-bd_sf"/>
</dbReference>
<feature type="domain" description="PAS" evidence="8">
    <location>
        <begin position="352"/>
        <end position="401"/>
    </location>
</feature>
<feature type="compositionally biased region" description="Basic and acidic residues" evidence="7">
    <location>
        <begin position="494"/>
        <end position="513"/>
    </location>
</feature>
<feature type="compositionally biased region" description="Polar residues" evidence="7">
    <location>
        <begin position="623"/>
        <end position="661"/>
    </location>
</feature>
<comment type="subcellular location">
    <subcellularLocation>
        <location evidence="1">Nucleus</location>
    </subcellularLocation>
</comment>
<evidence type="ECO:0000313" key="11">
    <source>
        <dbReference type="Proteomes" id="UP000887568"/>
    </source>
</evidence>
<dbReference type="GO" id="GO:0005667">
    <property type="term" value="C:transcription regulator complex"/>
    <property type="evidence" value="ECO:0007669"/>
    <property type="project" value="InterPro"/>
</dbReference>